<evidence type="ECO:0000313" key="3">
    <source>
        <dbReference type="Proteomes" id="UP000241436"/>
    </source>
</evidence>
<dbReference type="Proteomes" id="UP000241436">
    <property type="component" value="Unassembled WGS sequence"/>
</dbReference>
<organism evidence="2 3">
    <name type="scientific">Candidatus Methylomirabilis limnetica</name>
    <dbReference type="NCBI Taxonomy" id="2033718"/>
    <lineage>
        <taxon>Bacteria</taxon>
        <taxon>Candidatus Methylomirabilota</taxon>
        <taxon>Candidatus Methylomirabilia</taxon>
        <taxon>Candidatus Methylomirabilales</taxon>
        <taxon>Candidatus Methylomirabilaceae</taxon>
        <taxon>Candidatus Methylomirabilis</taxon>
    </lineage>
</organism>
<accession>A0A2T4U1I5</accession>
<evidence type="ECO:0000313" key="2">
    <source>
        <dbReference type="EMBL" id="PTL37224.1"/>
    </source>
</evidence>
<comment type="caution">
    <text evidence="2">The sequence shown here is derived from an EMBL/GenBank/DDBJ whole genome shotgun (WGS) entry which is preliminary data.</text>
</comment>
<proteinExistence type="predicted"/>
<dbReference type="AlphaFoldDB" id="A0A2T4U1I5"/>
<name>A0A2T4U1I5_9BACT</name>
<keyword evidence="3" id="KW-1185">Reference proteome</keyword>
<feature type="compositionally biased region" description="Basic residues" evidence="1">
    <location>
        <begin position="83"/>
        <end position="97"/>
    </location>
</feature>
<sequence length="114" mass="13110">MGTNRKIAQTRSDGYWDIRVFHRTKQGKRDPRFLLKCGCCNEQLQVYYGEDSLEINGIMGSVDNWRELLLPLLDMKLPGQTRQKLKHAPSGRAKKSVTKQEKREPPGRKSLNAP</sequence>
<feature type="compositionally biased region" description="Basic and acidic residues" evidence="1">
    <location>
        <begin position="98"/>
        <end position="107"/>
    </location>
</feature>
<gene>
    <name evidence="2" type="ORF">CLG94_00265</name>
</gene>
<dbReference type="EMBL" id="NVQC01000006">
    <property type="protein sequence ID" value="PTL37224.1"/>
    <property type="molecule type" value="Genomic_DNA"/>
</dbReference>
<feature type="region of interest" description="Disordered" evidence="1">
    <location>
        <begin position="80"/>
        <end position="114"/>
    </location>
</feature>
<dbReference type="RefSeq" id="WP_107560906.1">
    <property type="nucleotide sequence ID" value="NZ_NVQC01000006.1"/>
</dbReference>
<dbReference type="OrthoDB" id="9957101at2"/>
<reference evidence="2 3" key="1">
    <citation type="submission" date="2017-09" db="EMBL/GenBank/DDBJ databases">
        <title>Bloom of a denitrifying methanotroph, Candidatus Methylomirabilis limnetica, in a deep stratified lake.</title>
        <authorList>
            <person name="Graf J.S."/>
            <person name="Marchant H.K."/>
            <person name="Tienken D."/>
            <person name="Hach P.F."/>
            <person name="Brand A."/>
            <person name="Schubert C.J."/>
            <person name="Kuypers M.M."/>
            <person name="Milucka J."/>
        </authorList>
    </citation>
    <scope>NUCLEOTIDE SEQUENCE [LARGE SCALE GENOMIC DNA]</scope>
    <source>
        <strain evidence="2 3">Zug</strain>
    </source>
</reference>
<protein>
    <submittedName>
        <fullName evidence="2">Uncharacterized protein</fullName>
    </submittedName>
</protein>
<evidence type="ECO:0000256" key="1">
    <source>
        <dbReference type="SAM" id="MobiDB-lite"/>
    </source>
</evidence>
<reference evidence="3" key="2">
    <citation type="journal article" date="2018" name="Environ. Microbiol.">
        <title>Bloom of a denitrifying methanotroph, 'Candidatus Methylomirabilis limnetica', in a deep stratified lake.</title>
        <authorList>
            <person name="Graf J.S."/>
            <person name="Mayr M.J."/>
            <person name="Marchant H.K."/>
            <person name="Tienken D."/>
            <person name="Hach P.F."/>
            <person name="Brand A."/>
            <person name="Schubert C.J."/>
            <person name="Kuypers M.M."/>
            <person name="Milucka J."/>
        </authorList>
    </citation>
    <scope>NUCLEOTIDE SEQUENCE [LARGE SCALE GENOMIC DNA]</scope>
    <source>
        <strain evidence="3">Zug</strain>
    </source>
</reference>